<evidence type="ECO:0000313" key="2">
    <source>
        <dbReference type="Proteomes" id="UP000005824"/>
    </source>
</evidence>
<dbReference type="AlphaFoldDB" id="B4CVS7"/>
<name>B4CVS7_9BACT</name>
<gene>
    <name evidence="1" type="ORF">CfE428DRAFT_0764</name>
</gene>
<comment type="caution">
    <text evidence="1">The sequence shown here is derived from an EMBL/GenBank/DDBJ whole genome shotgun (WGS) entry which is preliminary data.</text>
</comment>
<protein>
    <submittedName>
        <fullName evidence="1">Uncharacterized protein</fullName>
    </submittedName>
</protein>
<dbReference type="RefSeq" id="WP_006978091.1">
    <property type="nucleotide sequence ID" value="NZ_ABVL01000002.1"/>
</dbReference>
<dbReference type="InParanoid" id="B4CVS7"/>
<proteinExistence type="predicted"/>
<dbReference type="Proteomes" id="UP000005824">
    <property type="component" value="Unassembled WGS sequence"/>
</dbReference>
<dbReference type="EMBL" id="ABVL01000002">
    <property type="protein sequence ID" value="EDY21519.1"/>
    <property type="molecule type" value="Genomic_DNA"/>
</dbReference>
<organism evidence="1 2">
    <name type="scientific">Chthoniobacter flavus Ellin428</name>
    <dbReference type="NCBI Taxonomy" id="497964"/>
    <lineage>
        <taxon>Bacteria</taxon>
        <taxon>Pseudomonadati</taxon>
        <taxon>Verrucomicrobiota</taxon>
        <taxon>Spartobacteria</taxon>
        <taxon>Chthoniobacterales</taxon>
        <taxon>Chthoniobacteraceae</taxon>
        <taxon>Chthoniobacter</taxon>
    </lineage>
</organism>
<sequence length="204" mass="22845">MPELTSPLAFELCEHGRCADVSVNEEAKGTDKFKVGSCKQDQDKCGGKGCYCQLFRRKKGSKDGVTWDVVRLNEEHKDTDYDGDKYEYQCFCVTPILETAATIDGFSYTVRFIPCDKSGLCALNKDVVPGLTGQTVLLKCEGKCDGDCKCTLFRLKVKKTAKEKADKVKWSEKDAKWEYVAPTGKEIALGDDVYYYRCFCVKPG</sequence>
<accession>B4CVS7</accession>
<reference evidence="1 2" key="1">
    <citation type="journal article" date="2011" name="J. Bacteriol.">
        <title>Genome sequence of Chthoniobacter flavus Ellin428, an aerobic heterotrophic soil bacterium.</title>
        <authorList>
            <person name="Kant R."/>
            <person name="van Passel M.W."/>
            <person name="Palva A."/>
            <person name="Lucas S."/>
            <person name="Lapidus A."/>
            <person name="Glavina Del Rio T."/>
            <person name="Dalin E."/>
            <person name="Tice H."/>
            <person name="Bruce D."/>
            <person name="Goodwin L."/>
            <person name="Pitluck S."/>
            <person name="Larimer F.W."/>
            <person name="Land M.L."/>
            <person name="Hauser L."/>
            <person name="Sangwan P."/>
            <person name="de Vos W.M."/>
            <person name="Janssen P.H."/>
            <person name="Smidt H."/>
        </authorList>
    </citation>
    <scope>NUCLEOTIDE SEQUENCE [LARGE SCALE GENOMIC DNA]</scope>
    <source>
        <strain evidence="1 2">Ellin428</strain>
    </source>
</reference>
<evidence type="ECO:0000313" key="1">
    <source>
        <dbReference type="EMBL" id="EDY21519.1"/>
    </source>
</evidence>
<keyword evidence="2" id="KW-1185">Reference proteome</keyword>